<sequence length="188" mass="20983">HVACTVQLGGATIISGSCYFAIEILPSRRVSSIDNFIIHTTFRLTIVLNATFFVLHIAGFSTLPGVYWKLQANITAVCCRLPVPNLQSLRSWASSMLSPLACITVFMFSFHVNLVASAIAHLPFLKLTMILSKIFLRYHIHVGNFVRIFGFLNPFLHCLSAKVKYSPESTVMTRYSLLTLRIDAMVVT</sequence>
<keyword evidence="1" id="KW-1133">Transmembrane helix</keyword>
<dbReference type="Proteomes" id="UP001233999">
    <property type="component" value="Unassembled WGS sequence"/>
</dbReference>
<feature type="non-terminal residue" evidence="2">
    <location>
        <position position="188"/>
    </location>
</feature>
<reference evidence="2" key="2">
    <citation type="submission" date="2023-05" db="EMBL/GenBank/DDBJ databases">
        <authorList>
            <person name="Fouks B."/>
        </authorList>
    </citation>
    <scope>NUCLEOTIDE SEQUENCE</scope>
    <source>
        <strain evidence="2">Stay&amp;Tobe</strain>
        <tissue evidence="2">Testes</tissue>
    </source>
</reference>
<comment type="caution">
    <text evidence="2">The sequence shown here is derived from an EMBL/GenBank/DDBJ whole genome shotgun (WGS) entry which is preliminary data.</text>
</comment>
<gene>
    <name evidence="2" type="ORF">L9F63_021317</name>
</gene>
<feature type="transmembrane region" description="Helical" evidence="1">
    <location>
        <begin position="6"/>
        <end position="25"/>
    </location>
</feature>
<keyword evidence="1" id="KW-0812">Transmembrane</keyword>
<proteinExistence type="predicted"/>
<evidence type="ECO:0000256" key="1">
    <source>
        <dbReference type="SAM" id="Phobius"/>
    </source>
</evidence>
<evidence type="ECO:0000313" key="3">
    <source>
        <dbReference type="Proteomes" id="UP001233999"/>
    </source>
</evidence>
<feature type="non-terminal residue" evidence="2">
    <location>
        <position position="1"/>
    </location>
</feature>
<feature type="transmembrane region" description="Helical" evidence="1">
    <location>
        <begin position="96"/>
        <end position="125"/>
    </location>
</feature>
<name>A0AAD7ZPL3_DIPPU</name>
<dbReference type="AlphaFoldDB" id="A0AAD7ZPL3"/>
<reference evidence="2" key="1">
    <citation type="journal article" date="2023" name="IScience">
        <title>Live-bearing cockroach genome reveals convergent evolutionary mechanisms linked to viviparity in insects and beyond.</title>
        <authorList>
            <person name="Fouks B."/>
            <person name="Harrison M.C."/>
            <person name="Mikhailova A.A."/>
            <person name="Marchal E."/>
            <person name="English S."/>
            <person name="Carruthers M."/>
            <person name="Jennings E.C."/>
            <person name="Chiamaka E.L."/>
            <person name="Frigard R.A."/>
            <person name="Pippel M."/>
            <person name="Attardo G.M."/>
            <person name="Benoit J.B."/>
            <person name="Bornberg-Bauer E."/>
            <person name="Tobe S.S."/>
        </authorList>
    </citation>
    <scope>NUCLEOTIDE SEQUENCE</scope>
    <source>
        <strain evidence="2">Stay&amp;Tobe</strain>
    </source>
</reference>
<feature type="transmembrane region" description="Helical" evidence="1">
    <location>
        <begin position="46"/>
        <end position="67"/>
    </location>
</feature>
<accession>A0AAD7ZPL3</accession>
<keyword evidence="3" id="KW-1185">Reference proteome</keyword>
<dbReference type="EMBL" id="JASPKZ010007428">
    <property type="protein sequence ID" value="KAJ9584358.1"/>
    <property type="molecule type" value="Genomic_DNA"/>
</dbReference>
<protein>
    <submittedName>
        <fullName evidence="2">Uncharacterized protein</fullName>
    </submittedName>
</protein>
<evidence type="ECO:0000313" key="2">
    <source>
        <dbReference type="EMBL" id="KAJ9584358.1"/>
    </source>
</evidence>
<organism evidence="2 3">
    <name type="scientific">Diploptera punctata</name>
    <name type="common">Pacific beetle cockroach</name>
    <dbReference type="NCBI Taxonomy" id="6984"/>
    <lineage>
        <taxon>Eukaryota</taxon>
        <taxon>Metazoa</taxon>
        <taxon>Ecdysozoa</taxon>
        <taxon>Arthropoda</taxon>
        <taxon>Hexapoda</taxon>
        <taxon>Insecta</taxon>
        <taxon>Pterygota</taxon>
        <taxon>Neoptera</taxon>
        <taxon>Polyneoptera</taxon>
        <taxon>Dictyoptera</taxon>
        <taxon>Blattodea</taxon>
        <taxon>Blaberoidea</taxon>
        <taxon>Blaberidae</taxon>
        <taxon>Diplopterinae</taxon>
        <taxon>Diploptera</taxon>
    </lineage>
</organism>
<keyword evidence="1" id="KW-0472">Membrane</keyword>